<accession>A0A9D1X8A5</accession>
<protein>
    <submittedName>
        <fullName evidence="2">Uncharacterized protein</fullName>
    </submittedName>
</protein>
<gene>
    <name evidence="2" type="ORF">H9977_04985</name>
</gene>
<proteinExistence type="predicted"/>
<sequence length="49" mass="6141">MRNMTYDYEDDYEDEVDNWSEMSSERSSFETDEDYQDRMQSLYGDDWNF</sequence>
<feature type="region of interest" description="Disordered" evidence="1">
    <location>
        <begin position="15"/>
        <end position="37"/>
    </location>
</feature>
<dbReference type="Proteomes" id="UP000886740">
    <property type="component" value="Unassembled WGS sequence"/>
</dbReference>
<reference evidence="2" key="2">
    <citation type="submission" date="2021-04" db="EMBL/GenBank/DDBJ databases">
        <authorList>
            <person name="Gilroy R."/>
        </authorList>
    </citation>
    <scope>NUCLEOTIDE SEQUENCE</scope>
    <source>
        <strain evidence="2">ChiGjej6B6-14162</strain>
    </source>
</reference>
<dbReference type="EMBL" id="DXEL01000037">
    <property type="protein sequence ID" value="HIX74371.1"/>
    <property type="molecule type" value="Genomic_DNA"/>
</dbReference>
<name>A0A9D1X8A5_9BACT</name>
<reference evidence="2" key="1">
    <citation type="journal article" date="2021" name="PeerJ">
        <title>Extensive microbial diversity within the chicken gut microbiome revealed by metagenomics and culture.</title>
        <authorList>
            <person name="Gilroy R."/>
            <person name="Ravi A."/>
            <person name="Getino M."/>
            <person name="Pursley I."/>
            <person name="Horton D.L."/>
            <person name="Alikhan N.F."/>
            <person name="Baker D."/>
            <person name="Gharbi K."/>
            <person name="Hall N."/>
            <person name="Watson M."/>
            <person name="Adriaenssens E.M."/>
            <person name="Foster-Nyarko E."/>
            <person name="Jarju S."/>
            <person name="Secka A."/>
            <person name="Antonio M."/>
            <person name="Oren A."/>
            <person name="Chaudhuri R.R."/>
            <person name="La Ragione R."/>
            <person name="Hildebrand F."/>
            <person name="Pallen M.J."/>
        </authorList>
    </citation>
    <scope>NUCLEOTIDE SEQUENCE</scope>
    <source>
        <strain evidence="2">ChiGjej6B6-14162</strain>
    </source>
</reference>
<organism evidence="2 3">
    <name type="scientific">Candidatus Parabacteroides intestinipullorum</name>
    <dbReference type="NCBI Taxonomy" id="2838723"/>
    <lineage>
        <taxon>Bacteria</taxon>
        <taxon>Pseudomonadati</taxon>
        <taxon>Bacteroidota</taxon>
        <taxon>Bacteroidia</taxon>
        <taxon>Bacteroidales</taxon>
        <taxon>Tannerellaceae</taxon>
        <taxon>Parabacteroides</taxon>
    </lineage>
</organism>
<comment type="caution">
    <text evidence="2">The sequence shown here is derived from an EMBL/GenBank/DDBJ whole genome shotgun (WGS) entry which is preliminary data.</text>
</comment>
<evidence type="ECO:0000313" key="3">
    <source>
        <dbReference type="Proteomes" id="UP000886740"/>
    </source>
</evidence>
<evidence type="ECO:0000256" key="1">
    <source>
        <dbReference type="SAM" id="MobiDB-lite"/>
    </source>
</evidence>
<evidence type="ECO:0000313" key="2">
    <source>
        <dbReference type="EMBL" id="HIX74371.1"/>
    </source>
</evidence>
<dbReference type="AlphaFoldDB" id="A0A9D1X8A5"/>